<protein>
    <submittedName>
        <fullName evidence="2">Uncharacterized protein</fullName>
    </submittedName>
</protein>
<evidence type="ECO:0000256" key="1">
    <source>
        <dbReference type="SAM" id="MobiDB-lite"/>
    </source>
</evidence>
<name>A0A091CTS6_FUKDA</name>
<feature type="region of interest" description="Disordered" evidence="1">
    <location>
        <begin position="59"/>
        <end position="129"/>
    </location>
</feature>
<keyword evidence="3" id="KW-1185">Reference proteome</keyword>
<gene>
    <name evidence="2" type="ORF">H920_16788</name>
</gene>
<sequence>MTLLLVEMSTINFGTVVEVKQMSAKDRLERKKYMGMWRWKSDVTTRMMSRFPSTVTRYMDRNSPKRMGCRSGSSEKRMRRRTLRVEVQGAVEGEEEEETEEDQKDKEKEEEERDRQQKREQEGEEEEEE</sequence>
<dbReference type="EMBL" id="KN124292">
    <property type="protein sequence ID" value="KFO21827.1"/>
    <property type="molecule type" value="Genomic_DNA"/>
</dbReference>
<dbReference type="AlphaFoldDB" id="A0A091CTS6"/>
<organism evidence="2 3">
    <name type="scientific">Fukomys damarensis</name>
    <name type="common">Damaraland mole rat</name>
    <name type="synonym">Cryptomys damarensis</name>
    <dbReference type="NCBI Taxonomy" id="885580"/>
    <lineage>
        <taxon>Eukaryota</taxon>
        <taxon>Metazoa</taxon>
        <taxon>Chordata</taxon>
        <taxon>Craniata</taxon>
        <taxon>Vertebrata</taxon>
        <taxon>Euteleostomi</taxon>
        <taxon>Mammalia</taxon>
        <taxon>Eutheria</taxon>
        <taxon>Euarchontoglires</taxon>
        <taxon>Glires</taxon>
        <taxon>Rodentia</taxon>
        <taxon>Hystricomorpha</taxon>
        <taxon>Bathyergidae</taxon>
        <taxon>Fukomys</taxon>
    </lineage>
</organism>
<evidence type="ECO:0000313" key="3">
    <source>
        <dbReference type="Proteomes" id="UP000028990"/>
    </source>
</evidence>
<evidence type="ECO:0000313" key="2">
    <source>
        <dbReference type="EMBL" id="KFO21827.1"/>
    </source>
</evidence>
<reference evidence="2 3" key="1">
    <citation type="submission" date="2013-11" db="EMBL/GenBank/DDBJ databases">
        <title>The Damaraland mole rat (Fukomys damarensis) genome and evolution of African mole rats.</title>
        <authorList>
            <person name="Gladyshev V.N."/>
            <person name="Fang X."/>
        </authorList>
    </citation>
    <scope>NUCLEOTIDE SEQUENCE [LARGE SCALE GENOMIC DNA]</scope>
    <source>
        <tissue evidence="2">Liver</tissue>
    </source>
</reference>
<feature type="compositionally biased region" description="Acidic residues" evidence="1">
    <location>
        <begin position="92"/>
        <end position="102"/>
    </location>
</feature>
<dbReference type="Proteomes" id="UP000028990">
    <property type="component" value="Unassembled WGS sequence"/>
</dbReference>
<feature type="compositionally biased region" description="Basic and acidic residues" evidence="1">
    <location>
        <begin position="103"/>
        <end position="121"/>
    </location>
</feature>
<accession>A0A091CTS6</accession>
<proteinExistence type="predicted"/>